<feature type="chain" id="PRO_5039887056" evidence="1">
    <location>
        <begin position="18"/>
        <end position="503"/>
    </location>
</feature>
<evidence type="ECO:0000313" key="4">
    <source>
        <dbReference type="Proteomes" id="UP000693970"/>
    </source>
</evidence>
<dbReference type="Proteomes" id="UP000693970">
    <property type="component" value="Unassembled WGS sequence"/>
</dbReference>
<dbReference type="InterPro" id="IPR013543">
    <property type="entry name" value="Ca/CaM-dep_prot_kinase-assoc"/>
</dbReference>
<keyword evidence="3" id="KW-0418">Kinase</keyword>
<evidence type="ECO:0000259" key="2">
    <source>
        <dbReference type="Pfam" id="PF08332"/>
    </source>
</evidence>
<reference evidence="3" key="1">
    <citation type="journal article" date="2021" name="Sci. Rep.">
        <title>Diploid genomic architecture of Nitzschia inconspicua, an elite biomass production diatom.</title>
        <authorList>
            <person name="Oliver A."/>
            <person name="Podell S."/>
            <person name="Pinowska A."/>
            <person name="Traller J.C."/>
            <person name="Smith S.R."/>
            <person name="McClure R."/>
            <person name="Beliaev A."/>
            <person name="Bohutskyi P."/>
            <person name="Hill E.A."/>
            <person name="Rabines A."/>
            <person name="Zheng H."/>
            <person name="Allen L.Z."/>
            <person name="Kuo A."/>
            <person name="Grigoriev I.V."/>
            <person name="Allen A.E."/>
            <person name="Hazlebeck D."/>
            <person name="Allen E.E."/>
        </authorList>
    </citation>
    <scope>NUCLEOTIDE SEQUENCE</scope>
    <source>
        <strain evidence="3">Hildebrandi</strain>
    </source>
</reference>
<organism evidence="3 4">
    <name type="scientific">Nitzschia inconspicua</name>
    <dbReference type="NCBI Taxonomy" id="303405"/>
    <lineage>
        <taxon>Eukaryota</taxon>
        <taxon>Sar</taxon>
        <taxon>Stramenopiles</taxon>
        <taxon>Ochrophyta</taxon>
        <taxon>Bacillariophyta</taxon>
        <taxon>Bacillariophyceae</taxon>
        <taxon>Bacillariophycidae</taxon>
        <taxon>Bacillariales</taxon>
        <taxon>Bacillariaceae</taxon>
        <taxon>Nitzschia</taxon>
    </lineage>
</organism>
<feature type="domain" description="Calcium/calmodulin-dependent protein kinase II association-domain" evidence="2">
    <location>
        <begin position="44"/>
        <end position="154"/>
    </location>
</feature>
<dbReference type="Pfam" id="PF08332">
    <property type="entry name" value="CaMKII_AD"/>
    <property type="match status" value="2"/>
</dbReference>
<keyword evidence="1" id="KW-0732">Signal</keyword>
<keyword evidence="3" id="KW-0808">Transferase</keyword>
<keyword evidence="4" id="KW-1185">Reference proteome</keyword>
<gene>
    <name evidence="3" type="ORF">IV203_019323</name>
</gene>
<feature type="signal peptide" evidence="1">
    <location>
        <begin position="1"/>
        <end position="17"/>
    </location>
</feature>
<evidence type="ECO:0000313" key="3">
    <source>
        <dbReference type="EMBL" id="KAG7370753.1"/>
    </source>
</evidence>
<name>A0A9K3Q4D8_9STRA</name>
<evidence type="ECO:0000256" key="1">
    <source>
        <dbReference type="SAM" id="SignalP"/>
    </source>
</evidence>
<accession>A0A9K3Q4D8</accession>
<dbReference type="EMBL" id="JAGRRH010000004">
    <property type="protein sequence ID" value="KAG7370753.1"/>
    <property type="molecule type" value="Genomic_DNA"/>
</dbReference>
<feature type="domain" description="Calcium/calmodulin-dependent protein kinase II association-domain" evidence="2">
    <location>
        <begin position="360"/>
        <end position="481"/>
    </location>
</feature>
<dbReference type="GO" id="GO:0005516">
    <property type="term" value="F:calmodulin binding"/>
    <property type="evidence" value="ECO:0007669"/>
    <property type="project" value="InterPro"/>
</dbReference>
<dbReference type="AlphaFoldDB" id="A0A9K3Q4D8"/>
<proteinExistence type="predicted"/>
<reference evidence="3" key="2">
    <citation type="submission" date="2021-04" db="EMBL/GenBank/DDBJ databases">
        <authorList>
            <person name="Podell S."/>
        </authorList>
    </citation>
    <scope>NUCLEOTIDE SEQUENCE</scope>
    <source>
        <strain evidence="3">Hildebrandi</strain>
    </source>
</reference>
<sequence length="503" mass="57392">MLCYAIVLLSLLCNSVNLPTASRKLENKKLEVHDGTKYPFFVCSFNNALATGAPKLVAKRYAKDAVLLPSTNGDPVMTAEAIEEFYADYLLQKPQKRVLEGRVRVGYGWSEDAGICEISLQDPVSGLNRKVKARYSFVYVWEGHQWKILQHHSSILGAVEASPMCVPSMSSGPMTTQRVENLFQLMQDAWEIRDADAVARRFVDDGLLMPLDVYEAPKRGFFEIRDYMEEFLQGRPMISNVARTQVIIDPSIPGHQTWAKDVGTFEITFRKDGSNLHARYSLFYVLDGDGVWKISQFTVSPLPQDWKQIRAKHDSMDELRPTVSPPRSTYNKKVGNSTVLAIESKEQQSKPSLPPKVTKEQVRQWFSEWNNAMATGDPSVVAHRYATHAVLMTTMSRKPKTTLQEIQEFYQLFLWNRPQAKALESFVTISEHWCKDVGVLEYVLRNNDGHAQRVKERYSFLYTYDETSGWKIAHHHSSIMPQELQESSGAIEVDSDNDSRFFQ</sequence>
<protein>
    <submittedName>
        <fullName evidence="3">Calcium/calmodulin dependent protein kinase II association-domain containing protein</fullName>
    </submittedName>
</protein>
<dbReference type="GO" id="GO:0004683">
    <property type="term" value="F:calcium/calmodulin-dependent protein kinase activity"/>
    <property type="evidence" value="ECO:0007669"/>
    <property type="project" value="InterPro"/>
</dbReference>
<comment type="caution">
    <text evidence="3">The sequence shown here is derived from an EMBL/GenBank/DDBJ whole genome shotgun (WGS) entry which is preliminary data.</text>
</comment>